<gene>
    <name evidence="13" type="primary">ilvA</name>
    <name evidence="15" type="ORF">DFO61_3725</name>
</gene>
<name>A0A397M8G5_ECTOL</name>
<feature type="domain" description="ACT-like" evidence="14">
    <location>
        <begin position="329"/>
        <end position="401"/>
    </location>
</feature>
<organism evidence="15 16">
    <name type="scientific">Ectopseudomonas oleovorans</name>
    <name type="common">Pseudomonas oleovorans</name>
    <dbReference type="NCBI Taxonomy" id="301"/>
    <lineage>
        <taxon>Bacteria</taxon>
        <taxon>Pseudomonadati</taxon>
        <taxon>Pseudomonadota</taxon>
        <taxon>Gammaproteobacteria</taxon>
        <taxon>Pseudomonadales</taxon>
        <taxon>Pseudomonadaceae</taxon>
        <taxon>Ectopseudomonas</taxon>
    </lineage>
</organism>
<dbReference type="PANTHER" id="PTHR48078">
    <property type="entry name" value="THREONINE DEHYDRATASE, MITOCHONDRIAL-RELATED"/>
    <property type="match status" value="1"/>
</dbReference>
<dbReference type="Gene3D" id="3.40.50.1100">
    <property type="match status" value="2"/>
</dbReference>
<keyword evidence="11 13" id="KW-0100">Branched-chain amino acid biosynthesis</keyword>
<dbReference type="Gene3D" id="3.40.1020.10">
    <property type="entry name" value="Biosynthetic Threonine Deaminase, Domain 3"/>
    <property type="match status" value="1"/>
</dbReference>
<comment type="similarity">
    <text evidence="4 13">Belongs to the serine/threonine dehydratase family.</text>
</comment>
<dbReference type="CDD" id="cd04906">
    <property type="entry name" value="ACT_ThrD-I_1"/>
    <property type="match status" value="1"/>
</dbReference>
<dbReference type="GO" id="GO:0030170">
    <property type="term" value="F:pyridoxal phosphate binding"/>
    <property type="evidence" value="ECO:0007669"/>
    <property type="project" value="InterPro"/>
</dbReference>
<evidence type="ECO:0000256" key="5">
    <source>
        <dbReference type="ARBA" id="ARBA00011881"/>
    </source>
</evidence>
<evidence type="ECO:0000256" key="1">
    <source>
        <dbReference type="ARBA" id="ARBA00001274"/>
    </source>
</evidence>
<keyword evidence="8" id="KW-0677">Repeat</keyword>
<dbReference type="InterPro" id="IPR000634">
    <property type="entry name" value="Ser/Thr_deHydtase_PyrdxlP-BS"/>
</dbReference>
<evidence type="ECO:0000313" key="16">
    <source>
        <dbReference type="Proteomes" id="UP000265836"/>
    </source>
</evidence>
<evidence type="ECO:0000256" key="9">
    <source>
        <dbReference type="ARBA" id="ARBA00022898"/>
    </source>
</evidence>
<dbReference type="PROSITE" id="PS00165">
    <property type="entry name" value="DEHYDRATASE_SER_THR"/>
    <property type="match status" value="1"/>
</dbReference>
<dbReference type="NCBIfam" id="TIGR01124">
    <property type="entry name" value="ilvA_2Cterm"/>
    <property type="match status" value="1"/>
</dbReference>
<dbReference type="SUPFAM" id="SSF53686">
    <property type="entry name" value="Tryptophan synthase beta subunit-like PLP-dependent enzymes"/>
    <property type="match status" value="1"/>
</dbReference>
<comment type="subunit">
    <text evidence="5 13">Homotetramer.</text>
</comment>
<dbReference type="GO" id="GO:0006567">
    <property type="term" value="P:L-threonine catabolic process"/>
    <property type="evidence" value="ECO:0007669"/>
    <property type="project" value="TreeGrafter"/>
</dbReference>
<comment type="caution">
    <text evidence="15">The sequence shown here is derived from an EMBL/GenBank/DDBJ whole genome shotgun (WGS) entry which is preliminary data.</text>
</comment>
<evidence type="ECO:0000256" key="3">
    <source>
        <dbReference type="ARBA" id="ARBA00004810"/>
    </source>
</evidence>
<evidence type="ECO:0000256" key="8">
    <source>
        <dbReference type="ARBA" id="ARBA00022737"/>
    </source>
</evidence>
<comment type="function">
    <text evidence="12 13">Catalyzes the anaerobic formation of alpha-ketobutyrate and ammonia from threonine in a two-step reaction. The first step involved a dehydration of threonine and a production of enamine intermediates (aminocrotonate), which tautomerizes to its imine form (iminobutyrate). Both intermediates are unstable and short-lived. The second step is the nonenzymatic hydrolysis of the enamine/imine intermediates to form 2-ketobutyrate and free ammonia. In the low water environment of the cell, the second step is accelerated by RidA.</text>
</comment>
<dbReference type="InterPro" id="IPR050147">
    <property type="entry name" value="Ser/Thr_Dehydratase"/>
</dbReference>
<protein>
    <recommendedName>
        <fullName evidence="13">L-threonine dehydratase</fullName>
        <ecNumber evidence="13">4.3.1.19</ecNumber>
    </recommendedName>
    <alternativeName>
        <fullName evidence="13">Threonine deaminase</fullName>
    </alternativeName>
</protein>
<dbReference type="InterPro" id="IPR045865">
    <property type="entry name" value="ACT-like_dom_sf"/>
</dbReference>
<reference evidence="15 16" key="1">
    <citation type="submission" date="2018-08" db="EMBL/GenBank/DDBJ databases">
        <title>Genome sequencing of rice bacterial endophytes.</title>
        <authorList>
            <person name="Venturi V."/>
        </authorList>
    </citation>
    <scope>NUCLEOTIDE SEQUENCE [LARGE SCALE GENOMIC DNA]</scope>
    <source>
        <strain evidence="15 16">E1205</strain>
    </source>
</reference>
<dbReference type="RefSeq" id="WP_119694144.1">
    <property type="nucleotide sequence ID" value="NZ_QXDA01000005.1"/>
</dbReference>
<evidence type="ECO:0000256" key="4">
    <source>
        <dbReference type="ARBA" id="ARBA00010869"/>
    </source>
</evidence>
<dbReference type="SUPFAM" id="SSF55021">
    <property type="entry name" value="ACT-like"/>
    <property type="match status" value="2"/>
</dbReference>
<accession>A0A397M8G5</accession>
<dbReference type="GO" id="GO:0009097">
    <property type="term" value="P:isoleucine biosynthetic process"/>
    <property type="evidence" value="ECO:0007669"/>
    <property type="project" value="UniProtKB-UniRule"/>
</dbReference>
<dbReference type="Pfam" id="PF00585">
    <property type="entry name" value="Thr_dehydrat_C"/>
    <property type="match status" value="2"/>
</dbReference>
<dbReference type="Proteomes" id="UP000265836">
    <property type="component" value="Unassembled WGS sequence"/>
</dbReference>
<dbReference type="NCBIfam" id="NF006674">
    <property type="entry name" value="PRK09224.1"/>
    <property type="match status" value="1"/>
</dbReference>
<feature type="domain" description="ACT-like" evidence="14">
    <location>
        <begin position="424"/>
        <end position="495"/>
    </location>
</feature>
<dbReference type="FunFam" id="3.40.50.1100:FF:000008">
    <property type="entry name" value="L-threonine dehydratase"/>
    <property type="match status" value="1"/>
</dbReference>
<dbReference type="InterPro" id="IPR005787">
    <property type="entry name" value="Thr_deHydtase_biosynth"/>
</dbReference>
<comment type="cofactor">
    <cofactor evidence="2 13">
        <name>pyridoxal 5'-phosphate</name>
        <dbReference type="ChEBI" id="CHEBI:597326"/>
    </cofactor>
</comment>
<evidence type="ECO:0000256" key="12">
    <source>
        <dbReference type="ARBA" id="ARBA00025527"/>
    </source>
</evidence>
<dbReference type="GO" id="GO:0004794">
    <property type="term" value="F:threonine deaminase activity"/>
    <property type="evidence" value="ECO:0007669"/>
    <property type="project" value="UniProtKB-UniRule"/>
</dbReference>
<keyword evidence="6 13" id="KW-0028">Amino-acid biosynthesis</keyword>
<comment type="pathway">
    <text evidence="3 13">Amino-acid biosynthesis; L-isoleucine biosynthesis; 2-oxobutanoate from L-threonine: step 1/1.</text>
</comment>
<evidence type="ECO:0000256" key="2">
    <source>
        <dbReference type="ARBA" id="ARBA00001933"/>
    </source>
</evidence>
<dbReference type="EC" id="4.3.1.19" evidence="13"/>
<keyword evidence="9 13" id="KW-0663">Pyridoxal phosphate</keyword>
<dbReference type="EMBL" id="QXDA01000005">
    <property type="protein sequence ID" value="RIA21302.1"/>
    <property type="molecule type" value="Genomic_DNA"/>
</dbReference>
<comment type="catalytic activity">
    <reaction evidence="1 13">
        <text>L-threonine = 2-oxobutanoate + NH4(+)</text>
        <dbReference type="Rhea" id="RHEA:22108"/>
        <dbReference type="ChEBI" id="CHEBI:16763"/>
        <dbReference type="ChEBI" id="CHEBI:28938"/>
        <dbReference type="ChEBI" id="CHEBI:57926"/>
        <dbReference type="EC" id="4.3.1.19"/>
    </reaction>
</comment>
<dbReference type="InterPro" id="IPR038110">
    <property type="entry name" value="TD_ACT-like_sf"/>
</dbReference>
<dbReference type="PROSITE" id="PS51672">
    <property type="entry name" value="ACT_LIKE"/>
    <property type="match status" value="2"/>
</dbReference>
<dbReference type="GO" id="GO:0003941">
    <property type="term" value="F:L-serine ammonia-lyase activity"/>
    <property type="evidence" value="ECO:0007669"/>
    <property type="project" value="TreeGrafter"/>
</dbReference>
<evidence type="ECO:0000256" key="10">
    <source>
        <dbReference type="ARBA" id="ARBA00023239"/>
    </source>
</evidence>
<dbReference type="CDD" id="cd04907">
    <property type="entry name" value="ACT_ThrD-I_2"/>
    <property type="match status" value="1"/>
</dbReference>
<evidence type="ECO:0000313" key="15">
    <source>
        <dbReference type="EMBL" id="RIA21302.1"/>
    </source>
</evidence>
<dbReference type="NCBIfam" id="NF009130">
    <property type="entry name" value="PRK12483.1"/>
    <property type="match status" value="1"/>
</dbReference>
<dbReference type="UniPathway" id="UPA00047">
    <property type="reaction ID" value="UER00054"/>
</dbReference>
<dbReference type="InterPro" id="IPR001721">
    <property type="entry name" value="TD_ACT-like"/>
</dbReference>
<dbReference type="FunFam" id="3.40.1020.10:FF:000001">
    <property type="entry name" value="L-threonine dehydratase"/>
    <property type="match status" value="1"/>
</dbReference>
<dbReference type="CDD" id="cd01562">
    <property type="entry name" value="Thr-dehyd"/>
    <property type="match status" value="1"/>
</dbReference>
<evidence type="ECO:0000256" key="7">
    <source>
        <dbReference type="ARBA" id="ARBA00022624"/>
    </source>
</evidence>
<evidence type="ECO:0000256" key="11">
    <source>
        <dbReference type="ARBA" id="ARBA00023304"/>
    </source>
</evidence>
<sequence>MLEQYVKKTLTSRVYDVAVETPLQPARQLSERLGNQILLKREDLQPVYSFKIRGAYNKLAQLSAEDLARGVVTASAGNHAQGLALAAKHMGVKATIVMPRTTPELKVQGVRSRGGKVVLHGDAFPEALAHSLKLVEEKGYTYIHPYDDPLVIAGQGTVAMEILRQHQGRLDAVFVPVGGGGLIAGIAAYIKYLRPEVKVIGVEPDDSNCLQAAMAAGERVVLPTVGLFADGVAVAQIGQHTFDICKQYVDEVITVSTDEICAAIKDIYDDTRSITEPAGALAVAGIKKYVEREGISEQVLVGIDSGANVNFDRLRHVAERAELGERREAIIAVTIPEQPGSFKAFCEALGKRQITEFNYRYNTGREAHIFVGVQTHPDNDPRAALVESLRAQGFPVLDLTDNELAKLHIRHMVGGHAAGVSDEMVFRFEFPERPGALFNFLQKLGGRWNISMFHYRNHGAADGRVVAGLQVPDTDRHLVAEALDAIGYPYWDESDNPAYSLFLG</sequence>
<dbReference type="Pfam" id="PF00291">
    <property type="entry name" value="PALP"/>
    <property type="match status" value="1"/>
</dbReference>
<dbReference type="InterPro" id="IPR036052">
    <property type="entry name" value="TrpB-like_PALP_sf"/>
</dbReference>
<dbReference type="GO" id="GO:0006565">
    <property type="term" value="P:L-serine catabolic process"/>
    <property type="evidence" value="ECO:0007669"/>
    <property type="project" value="TreeGrafter"/>
</dbReference>
<keyword evidence="10 13" id="KW-0456">Lyase</keyword>
<dbReference type="AlphaFoldDB" id="A0A397M8G5"/>
<dbReference type="InterPro" id="IPR001926">
    <property type="entry name" value="TrpB-like_PALP"/>
</dbReference>
<evidence type="ECO:0000256" key="6">
    <source>
        <dbReference type="ARBA" id="ARBA00022605"/>
    </source>
</evidence>
<evidence type="ECO:0000256" key="13">
    <source>
        <dbReference type="RuleBase" id="RU362012"/>
    </source>
</evidence>
<evidence type="ECO:0000259" key="14">
    <source>
        <dbReference type="PROSITE" id="PS51672"/>
    </source>
</evidence>
<keyword evidence="7 13" id="KW-0412">Isoleucine biosynthesis</keyword>
<dbReference type="PANTHER" id="PTHR48078:SF11">
    <property type="entry name" value="THREONINE DEHYDRATASE, MITOCHONDRIAL"/>
    <property type="match status" value="1"/>
</dbReference>
<proteinExistence type="inferred from homology"/>